<evidence type="ECO:0000256" key="1">
    <source>
        <dbReference type="ARBA" id="ARBA00000221"/>
    </source>
</evidence>
<dbReference type="InterPro" id="IPR010497">
    <property type="entry name" value="Epoxide_hydro_N"/>
</dbReference>
<dbReference type="EC" id="3.3.2.9" evidence="6"/>
<keyword evidence="11" id="KW-1185">Reference proteome</keyword>
<dbReference type="Gene3D" id="3.40.50.1820">
    <property type="entry name" value="alpha/beta hydrolase"/>
    <property type="match status" value="1"/>
</dbReference>
<name>A0A834XPP0_APHGI</name>
<feature type="domain" description="Epoxide hydrolase N-terminal" evidence="9">
    <location>
        <begin position="56"/>
        <end position="167"/>
    </location>
</feature>
<keyword evidence="8" id="KW-0812">Transmembrane</keyword>
<dbReference type="PRINTS" id="PR00412">
    <property type="entry name" value="EPOXHYDRLASE"/>
</dbReference>
<evidence type="ECO:0000256" key="7">
    <source>
        <dbReference type="PIRSR" id="PIRSR001112-1"/>
    </source>
</evidence>
<protein>
    <recommendedName>
        <fullName evidence="6">Epoxide hydrolase</fullName>
        <ecNumber evidence="6">3.3.2.9</ecNumber>
    </recommendedName>
</protein>
<proteinExistence type="inferred from homology"/>
<comment type="similarity">
    <text evidence="3 6">Belongs to the peptidase S33 family.</text>
</comment>
<evidence type="ECO:0000256" key="8">
    <source>
        <dbReference type="SAM" id="Phobius"/>
    </source>
</evidence>
<organism evidence="10 11">
    <name type="scientific">Aphidius gifuensis</name>
    <name type="common">Parasitoid wasp</name>
    <dbReference type="NCBI Taxonomy" id="684658"/>
    <lineage>
        <taxon>Eukaryota</taxon>
        <taxon>Metazoa</taxon>
        <taxon>Ecdysozoa</taxon>
        <taxon>Arthropoda</taxon>
        <taxon>Hexapoda</taxon>
        <taxon>Insecta</taxon>
        <taxon>Pterygota</taxon>
        <taxon>Neoptera</taxon>
        <taxon>Endopterygota</taxon>
        <taxon>Hymenoptera</taxon>
        <taxon>Apocrita</taxon>
        <taxon>Ichneumonoidea</taxon>
        <taxon>Braconidae</taxon>
        <taxon>Aphidiinae</taxon>
        <taxon>Aphidius</taxon>
    </lineage>
</organism>
<keyword evidence="4 6" id="KW-0058">Aromatic hydrocarbons catabolism</keyword>
<dbReference type="GO" id="GO:0097176">
    <property type="term" value="P:epoxide metabolic process"/>
    <property type="evidence" value="ECO:0007669"/>
    <property type="project" value="TreeGrafter"/>
</dbReference>
<comment type="caution">
    <text evidence="10">The sequence shown here is derived from an EMBL/GenBank/DDBJ whole genome shotgun (WGS) entry which is preliminary data.</text>
</comment>
<comment type="catalytic activity">
    <reaction evidence="6">
        <text>cis-stilbene oxide + H2O = (1R,2R)-hydrobenzoin</text>
        <dbReference type="Rhea" id="RHEA:23900"/>
        <dbReference type="ChEBI" id="CHEBI:15377"/>
        <dbReference type="ChEBI" id="CHEBI:50004"/>
        <dbReference type="ChEBI" id="CHEBI:50014"/>
        <dbReference type="EC" id="3.3.2.9"/>
    </reaction>
</comment>
<evidence type="ECO:0000313" key="11">
    <source>
        <dbReference type="Proteomes" id="UP000639338"/>
    </source>
</evidence>
<evidence type="ECO:0000256" key="2">
    <source>
        <dbReference type="ARBA" id="ARBA00004111"/>
    </source>
</evidence>
<dbReference type="GO" id="GO:0005789">
    <property type="term" value="C:endoplasmic reticulum membrane"/>
    <property type="evidence" value="ECO:0007669"/>
    <property type="project" value="UniProtKB-SubCell"/>
</dbReference>
<dbReference type="InterPro" id="IPR016292">
    <property type="entry name" value="Epoxide_hydrolase"/>
</dbReference>
<evidence type="ECO:0000256" key="3">
    <source>
        <dbReference type="ARBA" id="ARBA00010088"/>
    </source>
</evidence>
<dbReference type="OrthoDB" id="7130006at2759"/>
<feature type="transmembrane region" description="Helical" evidence="8">
    <location>
        <begin position="6"/>
        <end position="25"/>
    </location>
</feature>
<dbReference type="Pfam" id="PF06441">
    <property type="entry name" value="EHN"/>
    <property type="match status" value="1"/>
</dbReference>
<dbReference type="InterPro" id="IPR000639">
    <property type="entry name" value="Epox_hydrolase-like"/>
</dbReference>
<feature type="active site" description="Proton acceptor" evidence="7">
    <location>
        <position position="435"/>
    </location>
</feature>
<dbReference type="InterPro" id="IPR029058">
    <property type="entry name" value="AB_hydrolase_fold"/>
</dbReference>
<keyword evidence="5 6" id="KW-0378">Hydrolase</keyword>
<comment type="subcellular location">
    <subcellularLocation>
        <location evidence="6">Endoplasmic reticulum membrane</location>
    </subcellularLocation>
    <subcellularLocation>
        <location evidence="2">Microsome membrane</location>
        <topology evidence="2">Single-pass membrane protein</topology>
    </subcellularLocation>
</comment>
<keyword evidence="8" id="KW-1133">Transmembrane helix</keyword>
<keyword evidence="6 8" id="KW-0472">Membrane</keyword>
<dbReference type="PANTHER" id="PTHR21661:SF35">
    <property type="entry name" value="EPOXIDE HYDROLASE"/>
    <property type="match status" value="1"/>
</dbReference>
<dbReference type="PANTHER" id="PTHR21661">
    <property type="entry name" value="EPOXIDE HYDROLASE 1-RELATED"/>
    <property type="match status" value="1"/>
</dbReference>
<feature type="active site" description="Proton donor" evidence="7">
    <location>
        <position position="379"/>
    </location>
</feature>
<evidence type="ECO:0000259" key="9">
    <source>
        <dbReference type="Pfam" id="PF06441"/>
    </source>
</evidence>
<dbReference type="EMBL" id="JACMRX010000005">
    <property type="protein sequence ID" value="KAF7988591.1"/>
    <property type="molecule type" value="Genomic_DNA"/>
</dbReference>
<keyword evidence="6" id="KW-0256">Endoplasmic reticulum</keyword>
<sequence length="461" mass="52381">MNTSSISIFSLLFSLILLIVSFIVYQKITKPQLIPVYEDTWWGPAKNNHQIIDKSIKPFKILFTDNEKNDLKNRLKNTRDLIAPLEGTAWTYGISGTFLKNTIIKYWLNDYDFEKRINKLNEFPQYKTNIQGLNIHFIHIKSTNNEKGKKIVPLLMLHGWPGSITEFQKIIPILNKLKNNENIIFEIIAPSLPGFGFSDGAVRPGLGSPQIAVVLKNLMLKLGFDKFYVHGGDWGAIISAQMSSLFPNNVLGMHSSMCTASSLKNTFKTLLYSLAPSYWLDEDYALQMKPIMEQIKDRWIGTGYLHAQATYPDTVGVGPSDSPASLAAIILEKFSFGTNRLNKFKDDGGLLEKFTMDELLDNVMIYWIPNSMTTAMRIYAESLNSQTNSLTIMWPVEVPSACIQFPDEIIYQPSEFLKERFINLIQITRMPTGGHFSSLEEPEIVANDILNFIIKVEKLKK</sequence>
<dbReference type="PIRSF" id="PIRSF001112">
    <property type="entry name" value="Epoxide_hydrolase"/>
    <property type="match status" value="1"/>
</dbReference>
<evidence type="ECO:0000256" key="6">
    <source>
        <dbReference type="PIRNR" id="PIRNR001112"/>
    </source>
</evidence>
<dbReference type="AlphaFoldDB" id="A0A834XPP0"/>
<comment type="function">
    <text evidence="6">Catalyzes juvenile hormone hydrolysis.</text>
</comment>
<dbReference type="SUPFAM" id="SSF53474">
    <property type="entry name" value="alpha/beta-Hydrolases"/>
    <property type="match status" value="1"/>
</dbReference>
<dbReference type="Proteomes" id="UP000639338">
    <property type="component" value="Unassembled WGS sequence"/>
</dbReference>
<evidence type="ECO:0000313" key="10">
    <source>
        <dbReference type="EMBL" id="KAF7988591.1"/>
    </source>
</evidence>
<comment type="catalytic activity">
    <reaction evidence="1 6">
        <text>1-(4-methoxyphenyl)-N-methyl-N-[(3-methyloxetan-3-yl)methyl]methanamine + H2O = 2-{[(4-methoxybenzyl)(methyl)amino]methyl}-2-methylpropane-1,3-diol</text>
        <dbReference type="Rhea" id="RHEA:55764"/>
        <dbReference type="ChEBI" id="CHEBI:15377"/>
        <dbReference type="ChEBI" id="CHEBI:139161"/>
        <dbReference type="ChEBI" id="CHEBI:139164"/>
        <dbReference type="EC" id="3.3.2.9"/>
    </reaction>
</comment>
<feature type="active site" description="Nucleophile" evidence="7">
    <location>
        <position position="233"/>
    </location>
</feature>
<evidence type="ECO:0000256" key="4">
    <source>
        <dbReference type="ARBA" id="ARBA00022797"/>
    </source>
</evidence>
<accession>A0A834XPP0</accession>
<evidence type="ECO:0000256" key="5">
    <source>
        <dbReference type="ARBA" id="ARBA00022801"/>
    </source>
</evidence>
<dbReference type="GO" id="GO:0033961">
    <property type="term" value="F:cis-stilbene-oxide hydrolase activity"/>
    <property type="evidence" value="ECO:0007669"/>
    <property type="project" value="UniProtKB-UniRule"/>
</dbReference>
<reference evidence="10 11" key="1">
    <citation type="submission" date="2020-08" db="EMBL/GenBank/DDBJ databases">
        <title>Aphidius gifuensis genome sequencing and assembly.</title>
        <authorList>
            <person name="Du Z."/>
        </authorList>
    </citation>
    <scope>NUCLEOTIDE SEQUENCE [LARGE SCALE GENOMIC DNA]</scope>
    <source>
        <strain evidence="10">YNYX2018</strain>
        <tissue evidence="10">Adults</tissue>
    </source>
</reference>
<gene>
    <name evidence="10" type="ORF">HCN44_001164</name>
</gene>